<proteinExistence type="inferred from homology"/>
<keyword evidence="9" id="KW-0732">Signal</keyword>
<evidence type="ECO:0000313" key="11">
    <source>
        <dbReference type="EMBL" id="GAA5141276.1"/>
    </source>
</evidence>
<dbReference type="InterPro" id="IPR005200">
    <property type="entry name" value="Endo-beta-glucanase"/>
</dbReference>
<feature type="signal peptide" evidence="9">
    <location>
        <begin position="1"/>
        <end position="35"/>
    </location>
</feature>
<dbReference type="PANTHER" id="PTHR31983:SF0">
    <property type="entry name" value="GLUCAN ENDO-1,3-BETA-D-GLUCOSIDASE 2"/>
    <property type="match status" value="1"/>
</dbReference>
<comment type="catalytic activity">
    <reaction evidence="1">
        <text>Hydrolysis of (1-&gt;3)-beta-D-glucosidic linkages in (1-&gt;3)-beta-D-glucans.</text>
        <dbReference type="EC" id="3.2.1.39"/>
    </reaction>
</comment>
<keyword evidence="6" id="KW-0326">Glycosidase</keyword>
<keyword evidence="5" id="KW-0119">Carbohydrate metabolism</keyword>
<keyword evidence="4" id="KW-0378">Hydrolase</keyword>
<feature type="chain" id="PRO_5047162696" description="glucan endo-1,3-beta-D-glucosidase" evidence="9">
    <location>
        <begin position="36"/>
        <end position="890"/>
    </location>
</feature>
<evidence type="ECO:0000256" key="8">
    <source>
        <dbReference type="ARBA" id="ARBA00023326"/>
    </source>
</evidence>
<dbReference type="EMBL" id="BAABKG010000001">
    <property type="protein sequence ID" value="GAA5141276.1"/>
    <property type="molecule type" value="Genomic_DNA"/>
</dbReference>
<sequence>MTDRRRRPARGTVGLAALTLLASTALAVASGSAPAAPAPAPAVAAAPGAAEVLPDFGTRVNVPPRVAPGVMPPTNSWITGAVYAGPEAGALDPPTWVGGGLAFRSHDSGFGVGLPAVTGYSNHALLQSWDDAQSLRLTPPGATTYRLTRWDDLSADLTWYAGSTPLGTLTAVEGWPYVMYTAASDQALAVSRPLAASGDHYTWRASGGQKYHVVTPGTLGGGAIALDAGETVHVFGEPQGATGSDIEALVDGAVPVTGTRTEHEVSGGLARATFVLQTGGRDTVLTQLPHQDYGRPADTLTGRWENAIGWAHGVVGNSFTTTTKAWDVASRLDLSGLSEAQLQLLREQVVADVPTVMEFPADTYFGGKALYRAANLYLLAGQLGLDEEADDIEAAMVAQLDLWLDADRCATQRQERCFGYDPVTRTIVPEIDAFGVASSINDHHFHYGYFLYAVGVLGRDDASLVERYRETADLLAADIGALETDTSTIQRRAFDDFRGHSWANGIGGGMDGNDQESTSEAMNAWAGLALWSEVSGDAAQQEHAQWMMAFEAATAERYWWNPYRKDSLTAPIISMVFQGKVDYSTWFSGDPSAKSAIIVIPMGPSQVGFLASLGEQRIREVVEPLIAGDPSTYRNRPLIDWNIALYGLADPQRALAIAEDLPGVDNGNTRSYLYAVIMAGAAEPPPVAPAAATRLALSAPSGPADAPVDLVASLQTDDGMSVPGARVVVDRRRDGVWAPVGSAVTGDDGRATLRVVRARSARHNVFRARWVGDAAFTASQSTVATSTLVRRGVVVTLTGPDRARAGRSVALRVTWRTAGSTGVDGVLRLQRSVGTGAWQRATTVRTDRQGRGTVRVTVPSPGARWRLVAPVTDWTRAGQSPAHRVRATSS</sequence>
<dbReference type="Pfam" id="PF17652">
    <property type="entry name" value="Glyco_hydro81C"/>
    <property type="match status" value="1"/>
</dbReference>
<keyword evidence="8" id="KW-0624">Polysaccharide degradation</keyword>
<evidence type="ECO:0000256" key="2">
    <source>
        <dbReference type="ARBA" id="ARBA00010730"/>
    </source>
</evidence>
<dbReference type="PANTHER" id="PTHR31983">
    <property type="entry name" value="ENDO-1,3(4)-BETA-GLUCANASE 1"/>
    <property type="match status" value="1"/>
</dbReference>
<protein>
    <recommendedName>
        <fullName evidence="3">glucan endo-1,3-beta-D-glucosidase</fullName>
        <ecNumber evidence="3">3.2.1.39</ecNumber>
    </recommendedName>
</protein>
<evidence type="ECO:0000313" key="12">
    <source>
        <dbReference type="Proteomes" id="UP001500221"/>
    </source>
</evidence>
<keyword evidence="12" id="KW-1185">Reference proteome</keyword>
<evidence type="ECO:0000256" key="7">
    <source>
        <dbReference type="ARBA" id="ARBA00023316"/>
    </source>
</evidence>
<evidence type="ECO:0000256" key="1">
    <source>
        <dbReference type="ARBA" id="ARBA00000382"/>
    </source>
</evidence>
<dbReference type="Proteomes" id="UP001500221">
    <property type="component" value="Unassembled WGS sequence"/>
</dbReference>
<evidence type="ECO:0000256" key="5">
    <source>
        <dbReference type="ARBA" id="ARBA00023277"/>
    </source>
</evidence>
<accession>A0ABP9PAN1</accession>
<dbReference type="PROSITE" id="PS52008">
    <property type="entry name" value="GH81"/>
    <property type="match status" value="1"/>
</dbReference>
<dbReference type="RefSeq" id="WP_345453667.1">
    <property type="nucleotide sequence ID" value="NZ_BAABKG010000001.1"/>
</dbReference>
<evidence type="ECO:0000259" key="10">
    <source>
        <dbReference type="Pfam" id="PF17652"/>
    </source>
</evidence>
<reference evidence="12" key="1">
    <citation type="journal article" date="2019" name="Int. J. Syst. Evol. Microbiol.">
        <title>The Global Catalogue of Microorganisms (GCM) 10K type strain sequencing project: providing services to taxonomists for standard genome sequencing and annotation.</title>
        <authorList>
            <consortium name="The Broad Institute Genomics Platform"/>
            <consortium name="The Broad Institute Genome Sequencing Center for Infectious Disease"/>
            <person name="Wu L."/>
            <person name="Ma J."/>
        </authorList>
    </citation>
    <scope>NUCLEOTIDE SEQUENCE [LARGE SCALE GENOMIC DNA]</scope>
    <source>
        <strain evidence="12">JCM 18459</strain>
    </source>
</reference>
<dbReference type="InterPro" id="IPR040720">
    <property type="entry name" value="GH81_C"/>
</dbReference>
<evidence type="ECO:0000256" key="6">
    <source>
        <dbReference type="ARBA" id="ARBA00023295"/>
    </source>
</evidence>
<dbReference type="EC" id="3.2.1.39" evidence="3"/>
<gene>
    <name evidence="11" type="ORF">GCM10023340_02720</name>
</gene>
<name>A0ABP9PAN1_9ACTN</name>
<evidence type="ECO:0000256" key="4">
    <source>
        <dbReference type="ARBA" id="ARBA00022801"/>
    </source>
</evidence>
<keyword evidence="7" id="KW-0961">Cell wall biogenesis/degradation</keyword>
<evidence type="ECO:0000256" key="3">
    <source>
        <dbReference type="ARBA" id="ARBA00012780"/>
    </source>
</evidence>
<comment type="caution">
    <text evidence="11">The sequence shown here is derived from an EMBL/GenBank/DDBJ whole genome shotgun (WGS) entry which is preliminary data.</text>
</comment>
<feature type="domain" description="Glycosyl hydrolase family 81 C-terminal" evidence="10">
    <location>
        <begin position="339"/>
        <end position="605"/>
    </location>
</feature>
<evidence type="ECO:0000256" key="9">
    <source>
        <dbReference type="SAM" id="SignalP"/>
    </source>
</evidence>
<organism evidence="11 12">
    <name type="scientific">Nocardioides marinquilinus</name>
    <dbReference type="NCBI Taxonomy" id="1210400"/>
    <lineage>
        <taxon>Bacteria</taxon>
        <taxon>Bacillati</taxon>
        <taxon>Actinomycetota</taxon>
        <taxon>Actinomycetes</taxon>
        <taxon>Propionibacteriales</taxon>
        <taxon>Nocardioidaceae</taxon>
        <taxon>Nocardioides</taxon>
    </lineage>
</organism>
<comment type="similarity">
    <text evidence="2">Belongs to the glycosyl hydrolase 81 family.</text>
</comment>